<dbReference type="CDD" id="cd11731">
    <property type="entry name" value="Lin1944_like_SDR_c"/>
    <property type="match status" value="1"/>
</dbReference>
<dbReference type="PRINTS" id="PR00081">
    <property type="entry name" value="GDHRDH"/>
</dbReference>
<protein>
    <submittedName>
        <fullName evidence="3">Short chain dehydrogenase</fullName>
    </submittedName>
</protein>
<accession>A0ABU9BAN0</accession>
<dbReference type="SUPFAM" id="SSF51735">
    <property type="entry name" value="NAD(P)-binding Rossmann-fold domains"/>
    <property type="match status" value="1"/>
</dbReference>
<proteinExistence type="inferred from homology"/>
<dbReference type="EMBL" id="JBBUTF010000010">
    <property type="protein sequence ID" value="MEK8026811.1"/>
    <property type="molecule type" value="Genomic_DNA"/>
</dbReference>
<keyword evidence="2" id="KW-0560">Oxidoreductase</keyword>
<dbReference type="NCBIfam" id="NF005754">
    <property type="entry name" value="PRK07578.1"/>
    <property type="match status" value="1"/>
</dbReference>
<evidence type="ECO:0000313" key="3">
    <source>
        <dbReference type="EMBL" id="MEK8026811.1"/>
    </source>
</evidence>
<keyword evidence="4" id="KW-1185">Reference proteome</keyword>
<evidence type="ECO:0000256" key="1">
    <source>
        <dbReference type="ARBA" id="ARBA00006484"/>
    </source>
</evidence>
<dbReference type="PANTHER" id="PTHR43477">
    <property type="entry name" value="DIHYDROANTICAPSIN 7-DEHYDROGENASE"/>
    <property type="match status" value="1"/>
</dbReference>
<sequence>MKILVIGASGTLGRAVCAALEPRHTLLRAGRQGADLQVDLRDADRIEAMYEAIGPLDAVVVTAGKVHFGPLAQIDAAQWAIGLQDKLMGQVQLVQRGLARLRDGGSFTLTSGLLNDEPIRQGASAAMVNGALEGFVRAAALELPRGLRINLVSPTLLTESREAYAAFFPGTLTMDAAQVAQGYVRSVEGGDTGRVYRMGWSRER</sequence>
<comment type="caution">
    <text evidence="3">The sequence shown here is derived from an EMBL/GenBank/DDBJ whole genome shotgun (WGS) entry which is preliminary data.</text>
</comment>
<dbReference type="InterPro" id="IPR002347">
    <property type="entry name" value="SDR_fam"/>
</dbReference>
<organism evidence="3 4">
    <name type="scientific">Pseudaquabacterium rugosum</name>
    <dbReference type="NCBI Taxonomy" id="2984194"/>
    <lineage>
        <taxon>Bacteria</taxon>
        <taxon>Pseudomonadati</taxon>
        <taxon>Pseudomonadota</taxon>
        <taxon>Betaproteobacteria</taxon>
        <taxon>Burkholderiales</taxon>
        <taxon>Sphaerotilaceae</taxon>
        <taxon>Pseudaquabacterium</taxon>
    </lineage>
</organism>
<dbReference type="Pfam" id="PF13561">
    <property type="entry name" value="adh_short_C2"/>
    <property type="match status" value="1"/>
</dbReference>
<dbReference type="InterPro" id="IPR036291">
    <property type="entry name" value="NAD(P)-bd_dom_sf"/>
</dbReference>
<dbReference type="RefSeq" id="WP_341374593.1">
    <property type="nucleotide sequence ID" value="NZ_JBBUTF010000010.1"/>
</dbReference>
<dbReference type="Proteomes" id="UP001368500">
    <property type="component" value="Unassembled WGS sequence"/>
</dbReference>
<gene>
    <name evidence="3" type="ORF">AACH11_12640</name>
</gene>
<evidence type="ECO:0000313" key="4">
    <source>
        <dbReference type="Proteomes" id="UP001368500"/>
    </source>
</evidence>
<evidence type="ECO:0000256" key="2">
    <source>
        <dbReference type="ARBA" id="ARBA00023002"/>
    </source>
</evidence>
<reference evidence="3 4" key="1">
    <citation type="submission" date="2024-04" db="EMBL/GenBank/DDBJ databases">
        <title>Novel species of the genus Ideonella isolated from streams.</title>
        <authorList>
            <person name="Lu H."/>
        </authorList>
    </citation>
    <scope>NUCLEOTIDE SEQUENCE [LARGE SCALE GENOMIC DNA]</scope>
    <source>
        <strain evidence="3 4">BYS139W</strain>
    </source>
</reference>
<name>A0ABU9BAN0_9BURK</name>
<dbReference type="Gene3D" id="3.40.50.720">
    <property type="entry name" value="NAD(P)-binding Rossmann-like Domain"/>
    <property type="match status" value="1"/>
</dbReference>
<dbReference type="InterPro" id="IPR051122">
    <property type="entry name" value="SDR_DHRS6-like"/>
</dbReference>
<comment type="similarity">
    <text evidence="1">Belongs to the short-chain dehydrogenases/reductases (SDR) family.</text>
</comment>
<dbReference type="PANTHER" id="PTHR43477:SF1">
    <property type="entry name" value="DIHYDROANTICAPSIN 7-DEHYDROGENASE"/>
    <property type="match status" value="1"/>
</dbReference>